<feature type="signal peptide" evidence="1">
    <location>
        <begin position="1"/>
        <end position="22"/>
    </location>
</feature>
<dbReference type="InterPro" id="IPR036937">
    <property type="entry name" value="Adhesion_dom_fimbrial_sf"/>
</dbReference>
<dbReference type="Gene3D" id="2.60.40.1090">
    <property type="entry name" value="Fimbrial-type adhesion domain"/>
    <property type="match status" value="1"/>
</dbReference>
<gene>
    <name evidence="2" type="ORF">NCTC10476_01707</name>
</gene>
<keyword evidence="3" id="KW-1185">Reference proteome</keyword>
<sequence>MIKIKKISLLILSAALLPSAFSADIPQSESDISVTGSISPGSCNINIDGGNIDYGDIAGVQLLSTAGPFHKLEAKEINYSIICPQETRVKMIFTDSNQDTVHKDLAVKGHFFGLGSGTDNLGGAIGIGGYTISLKNLEVDGRATKKDINNIVPNYVYRYDFQQFFSKNNAKVFTGTYRITPHISTKNNISSDSEIKLNGSVIMGVEYY</sequence>
<dbReference type="GO" id="GO:0007155">
    <property type="term" value="P:cell adhesion"/>
    <property type="evidence" value="ECO:0007669"/>
    <property type="project" value="InterPro"/>
</dbReference>
<evidence type="ECO:0000313" key="3">
    <source>
        <dbReference type="Proteomes" id="UP000255169"/>
    </source>
</evidence>
<dbReference type="InterPro" id="IPR010546">
    <property type="entry name" value="DUF1120"/>
</dbReference>
<organism evidence="2 3">
    <name type="scientific">Yersinia ruckeri</name>
    <dbReference type="NCBI Taxonomy" id="29486"/>
    <lineage>
        <taxon>Bacteria</taxon>
        <taxon>Pseudomonadati</taxon>
        <taxon>Pseudomonadota</taxon>
        <taxon>Gammaproteobacteria</taxon>
        <taxon>Enterobacterales</taxon>
        <taxon>Yersiniaceae</taxon>
        <taxon>Yersinia</taxon>
    </lineage>
</organism>
<name>A0A380QPD3_YERRU</name>
<dbReference type="GeneID" id="66878169"/>
<dbReference type="Pfam" id="PF06551">
    <property type="entry name" value="DUF1120"/>
    <property type="match status" value="1"/>
</dbReference>
<dbReference type="EMBL" id="UHJG01000001">
    <property type="protein sequence ID" value="SUQ00418.1"/>
    <property type="molecule type" value="Genomic_DNA"/>
</dbReference>
<keyword evidence="1" id="KW-0732">Signal</keyword>
<dbReference type="GO" id="GO:0009289">
    <property type="term" value="C:pilus"/>
    <property type="evidence" value="ECO:0007669"/>
    <property type="project" value="InterPro"/>
</dbReference>
<feature type="chain" id="PRO_5016854588" evidence="1">
    <location>
        <begin position="23"/>
        <end position="208"/>
    </location>
</feature>
<evidence type="ECO:0000313" key="2">
    <source>
        <dbReference type="EMBL" id="SUQ00418.1"/>
    </source>
</evidence>
<protein>
    <submittedName>
        <fullName evidence="2">P pilus assembly protein, pilin FimA</fullName>
    </submittedName>
</protein>
<dbReference type="STRING" id="29486.UGYR_11805"/>
<evidence type="ECO:0000256" key="1">
    <source>
        <dbReference type="SAM" id="SignalP"/>
    </source>
</evidence>
<dbReference type="RefSeq" id="WP_004721934.1">
    <property type="nucleotide sequence ID" value="NZ_CCYO01000016.1"/>
</dbReference>
<dbReference type="Proteomes" id="UP000255169">
    <property type="component" value="Unassembled WGS sequence"/>
</dbReference>
<reference evidence="2 3" key="1">
    <citation type="submission" date="2018-06" db="EMBL/GenBank/DDBJ databases">
        <authorList>
            <consortium name="Pathogen Informatics"/>
            <person name="Doyle S."/>
        </authorList>
    </citation>
    <scope>NUCLEOTIDE SEQUENCE [LARGE SCALE GENOMIC DNA]</scope>
    <source>
        <strain evidence="2 3">NCTC10476</strain>
    </source>
</reference>
<accession>A0A380QPD3</accession>
<proteinExistence type="predicted"/>
<dbReference type="OrthoDB" id="7009302at2"/>
<dbReference type="AlphaFoldDB" id="A0A380QPD3"/>
<dbReference type="KEGG" id="yrb:UGYR_11805"/>